<organism evidence="1 2">
    <name type="scientific">Paraconiothyrium brasiliense</name>
    <dbReference type="NCBI Taxonomy" id="300254"/>
    <lineage>
        <taxon>Eukaryota</taxon>
        <taxon>Fungi</taxon>
        <taxon>Dikarya</taxon>
        <taxon>Ascomycota</taxon>
        <taxon>Pezizomycotina</taxon>
        <taxon>Dothideomycetes</taxon>
        <taxon>Pleosporomycetidae</taxon>
        <taxon>Pleosporales</taxon>
        <taxon>Massarineae</taxon>
        <taxon>Didymosphaeriaceae</taxon>
        <taxon>Paraconiothyrium</taxon>
    </lineage>
</organism>
<name>A0ABR3R5N2_9PLEO</name>
<keyword evidence="2" id="KW-1185">Reference proteome</keyword>
<accession>A0ABR3R5N2</accession>
<dbReference type="Proteomes" id="UP001521785">
    <property type="component" value="Unassembled WGS sequence"/>
</dbReference>
<sequence>MSLHDASLSEDFRECLEVRSISSPVGASKLLKLCENFWDALDSYPTVAASHADEFAKILSCDEHLLLARNVIPELRPGGSPTGLSEAKRELLRRVQRQQSLPNANSHPQSDEAGAQLAAEGGILDGANTFRACVSMCNRPGEDGILERHRLREWLDVCPIEKLPSEVPSRAHAHTFGDCPATPSGEDIYRISILVRGHYRFLGEAERLRIHEWLHTCPVHQTPVS</sequence>
<evidence type="ECO:0000313" key="1">
    <source>
        <dbReference type="EMBL" id="KAL1599734.1"/>
    </source>
</evidence>
<protein>
    <submittedName>
        <fullName evidence="1">Uncharacterized protein</fullName>
    </submittedName>
</protein>
<evidence type="ECO:0000313" key="2">
    <source>
        <dbReference type="Proteomes" id="UP001521785"/>
    </source>
</evidence>
<dbReference type="EMBL" id="JAKJXO020000010">
    <property type="protein sequence ID" value="KAL1599734.1"/>
    <property type="molecule type" value="Genomic_DNA"/>
</dbReference>
<gene>
    <name evidence="1" type="ORF">SLS60_007538</name>
</gene>
<comment type="caution">
    <text evidence="1">The sequence shown here is derived from an EMBL/GenBank/DDBJ whole genome shotgun (WGS) entry which is preliminary data.</text>
</comment>
<proteinExistence type="predicted"/>
<reference evidence="1 2" key="1">
    <citation type="submission" date="2024-02" db="EMBL/GenBank/DDBJ databases">
        <title>De novo assembly and annotation of 12 fungi associated with fruit tree decline syndrome in Ontario, Canada.</title>
        <authorList>
            <person name="Sulman M."/>
            <person name="Ellouze W."/>
            <person name="Ilyukhin E."/>
        </authorList>
    </citation>
    <scope>NUCLEOTIDE SEQUENCE [LARGE SCALE GENOMIC DNA]</scope>
    <source>
        <strain evidence="1 2">M42-189</strain>
    </source>
</reference>